<dbReference type="InterPro" id="IPR011006">
    <property type="entry name" value="CheY-like_superfamily"/>
</dbReference>
<dbReference type="PROSITE" id="PS50110">
    <property type="entry name" value="RESPONSE_REGULATORY"/>
    <property type="match status" value="1"/>
</dbReference>
<feature type="modified residue" description="4-aspartylphosphate" evidence="5">
    <location>
        <position position="646"/>
    </location>
</feature>
<dbReference type="SUPFAM" id="SSF55874">
    <property type="entry name" value="ATPase domain of HSP90 chaperone/DNA topoisomerase II/histidine kinase"/>
    <property type="match status" value="1"/>
</dbReference>
<evidence type="ECO:0000256" key="3">
    <source>
        <dbReference type="ARBA" id="ARBA00022553"/>
    </source>
</evidence>
<evidence type="ECO:0000313" key="10">
    <source>
        <dbReference type="Proteomes" id="UP000292884"/>
    </source>
</evidence>
<evidence type="ECO:0000259" key="8">
    <source>
        <dbReference type="PROSITE" id="PS50110"/>
    </source>
</evidence>
<evidence type="ECO:0000256" key="5">
    <source>
        <dbReference type="PROSITE-ProRule" id="PRU00169"/>
    </source>
</evidence>
<evidence type="ECO:0000256" key="6">
    <source>
        <dbReference type="SAM" id="Phobius"/>
    </source>
</evidence>
<dbReference type="InterPro" id="IPR036890">
    <property type="entry name" value="HATPase_C_sf"/>
</dbReference>
<dbReference type="SMART" id="SM00387">
    <property type="entry name" value="HATPase_c"/>
    <property type="match status" value="1"/>
</dbReference>
<gene>
    <name evidence="9" type="ORF">EZ428_11435</name>
</gene>
<dbReference type="Pfam" id="PF00512">
    <property type="entry name" value="HisKA"/>
    <property type="match status" value="1"/>
</dbReference>
<dbReference type="CDD" id="cd00082">
    <property type="entry name" value="HisKA"/>
    <property type="match status" value="1"/>
</dbReference>
<dbReference type="OrthoDB" id="9811889at2"/>
<dbReference type="SMART" id="SM00448">
    <property type="entry name" value="REC"/>
    <property type="match status" value="1"/>
</dbReference>
<dbReference type="Pfam" id="PF00072">
    <property type="entry name" value="Response_reg"/>
    <property type="match status" value="1"/>
</dbReference>
<dbReference type="InterPro" id="IPR004358">
    <property type="entry name" value="Sig_transdc_His_kin-like_C"/>
</dbReference>
<dbReference type="Gene3D" id="1.10.287.130">
    <property type="match status" value="1"/>
</dbReference>
<evidence type="ECO:0000259" key="7">
    <source>
        <dbReference type="PROSITE" id="PS50109"/>
    </source>
</evidence>
<name>A0A4R0MYD3_9SPHI</name>
<dbReference type="InterPro" id="IPR005467">
    <property type="entry name" value="His_kinase_dom"/>
</dbReference>
<dbReference type="Pfam" id="PF02518">
    <property type="entry name" value="HATPase_c"/>
    <property type="match status" value="1"/>
</dbReference>
<feature type="domain" description="Response regulatory" evidence="8">
    <location>
        <begin position="597"/>
        <end position="715"/>
    </location>
</feature>
<dbReference type="Gene3D" id="3.30.565.10">
    <property type="entry name" value="Histidine kinase-like ATPase, C-terminal domain"/>
    <property type="match status" value="1"/>
</dbReference>
<dbReference type="CDD" id="cd16922">
    <property type="entry name" value="HATPase_EvgS-ArcB-TorS-like"/>
    <property type="match status" value="1"/>
</dbReference>
<dbReference type="FunFam" id="3.30.565.10:FF:000010">
    <property type="entry name" value="Sensor histidine kinase RcsC"/>
    <property type="match status" value="1"/>
</dbReference>
<dbReference type="GO" id="GO:0000155">
    <property type="term" value="F:phosphorelay sensor kinase activity"/>
    <property type="evidence" value="ECO:0007669"/>
    <property type="project" value="InterPro"/>
</dbReference>
<dbReference type="CDD" id="cd17546">
    <property type="entry name" value="REC_hyHK_CKI1_RcsC-like"/>
    <property type="match status" value="1"/>
</dbReference>
<comment type="catalytic activity">
    <reaction evidence="1">
        <text>ATP + protein L-histidine = ADP + protein N-phospho-L-histidine.</text>
        <dbReference type="EC" id="2.7.13.3"/>
    </reaction>
</comment>
<proteinExistence type="predicted"/>
<sequence>MPFSSAKNSSTRYGLIVFLILSLFLCAIFFYVRNSKGNDLSRDINNLSELKEDYALVDSCIVVLYNADNNCRLYAVTGQKAYINKFASDIKFVSNILNNIKLSADVNGKNSPQDLKGLVDQKKVRTQLYLRLRQLTDSLINLSTGVDTVGNKIQTDDDGNELTYKQFKTMVTIDTIKIGPKAQKEKNLIGRLGDAIKRKPKTEQNNAITRVVRVETKLDTTKKSKAFNRLQLKNMNNYFRNLYTANSMLKNNEIAILKLNSKIITEIVSLLQNYKTKEITFAKQNKEEILGNINGNFKSIDKIFVFSIVLLILLVSGILFNLWKIYKNESELINYSQKASQYAVSKSRFLANMSHEIRTPLNSVIGFSEQLSQGKLDAQQIEQVSAIRSSSVMLLDVVNDILDFSKYETGKVNFDKISFIPLDAITEVFNSIAIQATSKGIELKKEISFKRNACFSGDSLRLKQVVMNLLSNAIKFTDKGSVTLKADIDLNGKKGLLTVQIVDTGIGIGAEDIDMIFDEFAQVYYSSTKIKQKGTGLGLAICKRIVEFQGGQIGVTSELGKGSIFSFEIPYDICTTSNAVKNKNVTIIAVDGLEGKRILLADDNKMNILLAQTVIKKYKMITDVAYDGVEAFELFKKNDYELLLTDIQMPEMGGIELTKLIRSYPDPSKANLPILGVTANVLEEDRKKYIESGIDDLVLKPFSEKELIDKMAEYLNKD</sequence>
<comment type="caution">
    <text evidence="9">The sequence shown here is derived from an EMBL/GenBank/DDBJ whole genome shotgun (WGS) entry which is preliminary data.</text>
</comment>
<dbReference type="PANTHER" id="PTHR45339">
    <property type="entry name" value="HYBRID SIGNAL TRANSDUCTION HISTIDINE KINASE J"/>
    <property type="match status" value="1"/>
</dbReference>
<dbReference type="AlphaFoldDB" id="A0A4R0MYD3"/>
<keyword evidence="6" id="KW-0812">Transmembrane</keyword>
<dbReference type="PRINTS" id="PR00344">
    <property type="entry name" value="BCTRLSENSOR"/>
</dbReference>
<dbReference type="EMBL" id="SJSK01000002">
    <property type="protein sequence ID" value="TCC92331.1"/>
    <property type="molecule type" value="Genomic_DNA"/>
</dbReference>
<keyword evidence="10" id="KW-1185">Reference proteome</keyword>
<feature type="transmembrane region" description="Helical" evidence="6">
    <location>
        <begin position="303"/>
        <end position="323"/>
    </location>
</feature>
<dbReference type="InterPro" id="IPR003594">
    <property type="entry name" value="HATPase_dom"/>
</dbReference>
<reference evidence="9 10" key="1">
    <citation type="submission" date="2019-02" db="EMBL/GenBank/DDBJ databases">
        <title>Pedobacter sp. RP-1-13 sp. nov., isolated from Arctic soil.</title>
        <authorList>
            <person name="Dahal R.H."/>
        </authorList>
    </citation>
    <scope>NUCLEOTIDE SEQUENCE [LARGE SCALE GENOMIC DNA]</scope>
    <source>
        <strain evidence="9 10">RP-1-13</strain>
    </source>
</reference>
<dbReference type="EC" id="2.7.13.3" evidence="2"/>
<feature type="transmembrane region" description="Helical" evidence="6">
    <location>
        <begin position="12"/>
        <end position="32"/>
    </location>
</feature>
<dbReference type="Gene3D" id="3.40.50.2300">
    <property type="match status" value="1"/>
</dbReference>
<evidence type="ECO:0000256" key="4">
    <source>
        <dbReference type="ARBA" id="ARBA00023012"/>
    </source>
</evidence>
<dbReference type="InterPro" id="IPR001789">
    <property type="entry name" value="Sig_transdc_resp-reg_receiver"/>
</dbReference>
<dbReference type="InterPro" id="IPR003661">
    <property type="entry name" value="HisK_dim/P_dom"/>
</dbReference>
<keyword evidence="6" id="KW-1133">Transmembrane helix</keyword>
<keyword evidence="3 5" id="KW-0597">Phosphoprotein</keyword>
<organism evidence="9 10">
    <name type="scientific">Pedobacter frigiditerrae</name>
    <dbReference type="NCBI Taxonomy" id="2530452"/>
    <lineage>
        <taxon>Bacteria</taxon>
        <taxon>Pseudomonadati</taxon>
        <taxon>Bacteroidota</taxon>
        <taxon>Sphingobacteriia</taxon>
        <taxon>Sphingobacteriales</taxon>
        <taxon>Sphingobacteriaceae</taxon>
        <taxon>Pedobacter</taxon>
    </lineage>
</organism>
<protein>
    <recommendedName>
        <fullName evidence="2">histidine kinase</fullName>
        <ecNumber evidence="2">2.7.13.3</ecNumber>
    </recommendedName>
</protein>
<evidence type="ECO:0000256" key="1">
    <source>
        <dbReference type="ARBA" id="ARBA00000085"/>
    </source>
</evidence>
<dbReference type="PANTHER" id="PTHR45339:SF1">
    <property type="entry name" value="HYBRID SIGNAL TRANSDUCTION HISTIDINE KINASE J"/>
    <property type="match status" value="1"/>
</dbReference>
<keyword evidence="6" id="KW-0472">Membrane</keyword>
<keyword evidence="4" id="KW-0902">Two-component regulatory system</keyword>
<dbReference type="RefSeq" id="WP_131553271.1">
    <property type="nucleotide sequence ID" value="NZ_SJSK01000002.1"/>
</dbReference>
<dbReference type="SUPFAM" id="SSF52172">
    <property type="entry name" value="CheY-like"/>
    <property type="match status" value="1"/>
</dbReference>
<dbReference type="Proteomes" id="UP000292884">
    <property type="component" value="Unassembled WGS sequence"/>
</dbReference>
<accession>A0A4R0MYD3</accession>
<dbReference type="SMART" id="SM00388">
    <property type="entry name" value="HisKA"/>
    <property type="match status" value="1"/>
</dbReference>
<dbReference type="SUPFAM" id="SSF47384">
    <property type="entry name" value="Homodimeric domain of signal transducing histidine kinase"/>
    <property type="match status" value="1"/>
</dbReference>
<dbReference type="PROSITE" id="PS50109">
    <property type="entry name" value="HIS_KIN"/>
    <property type="match status" value="1"/>
</dbReference>
<evidence type="ECO:0000313" key="9">
    <source>
        <dbReference type="EMBL" id="TCC92331.1"/>
    </source>
</evidence>
<evidence type="ECO:0000256" key="2">
    <source>
        <dbReference type="ARBA" id="ARBA00012438"/>
    </source>
</evidence>
<feature type="domain" description="Histidine kinase" evidence="7">
    <location>
        <begin position="352"/>
        <end position="573"/>
    </location>
</feature>
<dbReference type="InterPro" id="IPR036097">
    <property type="entry name" value="HisK_dim/P_sf"/>
</dbReference>